<evidence type="ECO:0000313" key="11">
    <source>
        <dbReference type="Proteomes" id="UP000694888"/>
    </source>
</evidence>
<feature type="region of interest" description="Disordered" evidence="8">
    <location>
        <begin position="251"/>
        <end position="337"/>
    </location>
</feature>
<sequence length="584" mass="63963">MTEKEVTLTDGDRGLNTPACQTNATGNCSNNEAEWIALYDSTPEAIIVPCVFAAILVVGVIGNALLILSFARHKTLTMAHNALVVNLASGDFIFLVVSLPFNSVWYTLPYWPFGLVVCKVSHFAENLATAVVITTLSVLSVERCLIVTGKRLWSERNKNPLVLTITIWMFALTVSTPNLFSADIATKVINGDKYTFCHLYRSDWGKLYAQIHVASKFILLFCLPLLVITSAYVIIAVHLLLRAFPVSSHKRNSRRYQQEMPSKKNTKDSNSAGGANAGSGTGDSKQGDAVSSVTQQNKQEDSPAGSFTHAQQSPRTSSSASKHAVAPPSGNRRSMDYTSVTEFTTEITEVGHQSQTLPPVLGDAEDEYISEQNHSSSLEPQTLQGGNDEKSSERSSSVKDNLNRKIVSSKTQRSNSSSPSKDFAISRAPGSGGHGNSTKETTPLNPAMLSREKPRRETAATKRRRLAITVLSLIAAFAVCWAPRHAYLLWYHFDPGNFDDFWYAFKILGFCLSFSNSAVNPLVFYVLDSKYRSFVHSALCGVCMRQCKPTTEAAGMPLLTMGDRDYNATIAVTDSKVRNNITQV</sequence>
<evidence type="ECO:0000256" key="7">
    <source>
        <dbReference type="ARBA" id="ARBA00023224"/>
    </source>
</evidence>
<dbReference type="PROSITE" id="PS50262">
    <property type="entry name" value="G_PROTEIN_RECEP_F1_2"/>
    <property type="match status" value="1"/>
</dbReference>
<evidence type="ECO:0000256" key="8">
    <source>
        <dbReference type="SAM" id="MobiDB-lite"/>
    </source>
</evidence>
<name>A0ABM0JPQ5_APLCA</name>
<comment type="subcellular location">
    <subcellularLocation>
        <location evidence="1">Membrane</location>
        <topology evidence="1">Multi-pass membrane protein</topology>
    </subcellularLocation>
</comment>
<keyword evidence="5 9" id="KW-0472">Membrane</keyword>
<accession>A0ABM0JPQ5</accession>
<feature type="compositionally biased region" description="Polar residues" evidence="8">
    <location>
        <begin position="308"/>
        <end position="321"/>
    </location>
</feature>
<dbReference type="Pfam" id="PF00001">
    <property type="entry name" value="7tm_1"/>
    <property type="match status" value="1"/>
</dbReference>
<feature type="transmembrane region" description="Helical" evidence="9">
    <location>
        <begin position="507"/>
        <end position="527"/>
    </location>
</feature>
<organism evidence="11 12">
    <name type="scientific">Aplysia californica</name>
    <name type="common">California sea hare</name>
    <dbReference type="NCBI Taxonomy" id="6500"/>
    <lineage>
        <taxon>Eukaryota</taxon>
        <taxon>Metazoa</taxon>
        <taxon>Spiralia</taxon>
        <taxon>Lophotrochozoa</taxon>
        <taxon>Mollusca</taxon>
        <taxon>Gastropoda</taxon>
        <taxon>Heterobranchia</taxon>
        <taxon>Euthyneura</taxon>
        <taxon>Tectipleura</taxon>
        <taxon>Aplysiida</taxon>
        <taxon>Aplysioidea</taxon>
        <taxon>Aplysiidae</taxon>
        <taxon>Aplysia</taxon>
    </lineage>
</organism>
<feature type="transmembrane region" description="Helical" evidence="9">
    <location>
        <begin position="466"/>
        <end position="487"/>
    </location>
</feature>
<feature type="domain" description="G-protein coupled receptors family 1 profile" evidence="10">
    <location>
        <begin position="62"/>
        <end position="524"/>
    </location>
</feature>
<proteinExistence type="predicted"/>
<keyword evidence="7" id="KW-0807">Transducer</keyword>
<evidence type="ECO:0000256" key="6">
    <source>
        <dbReference type="ARBA" id="ARBA00023170"/>
    </source>
</evidence>
<feature type="compositionally biased region" description="Polar residues" evidence="8">
    <location>
        <begin position="370"/>
        <end position="385"/>
    </location>
</feature>
<evidence type="ECO:0000256" key="5">
    <source>
        <dbReference type="ARBA" id="ARBA00023136"/>
    </source>
</evidence>
<dbReference type="RefSeq" id="XP_005098643.1">
    <property type="nucleotide sequence ID" value="XM_005098586.3"/>
</dbReference>
<evidence type="ECO:0000313" key="12">
    <source>
        <dbReference type="RefSeq" id="XP_005098643.1"/>
    </source>
</evidence>
<gene>
    <name evidence="12" type="primary">LOC101854328</name>
</gene>
<dbReference type="PANTHER" id="PTHR45695">
    <property type="entry name" value="LEUCOKININ RECEPTOR-RELATED"/>
    <property type="match status" value="1"/>
</dbReference>
<keyword evidence="4" id="KW-0297">G-protein coupled receptor</keyword>
<dbReference type="InterPro" id="IPR017452">
    <property type="entry name" value="GPCR_Rhodpsn_7TM"/>
</dbReference>
<feature type="compositionally biased region" description="Polar residues" evidence="8">
    <location>
        <begin position="404"/>
        <end position="420"/>
    </location>
</feature>
<feature type="compositionally biased region" description="Basic and acidic residues" evidence="8">
    <location>
        <begin position="450"/>
        <end position="460"/>
    </location>
</feature>
<feature type="transmembrane region" description="Helical" evidence="9">
    <location>
        <begin position="217"/>
        <end position="241"/>
    </location>
</feature>
<feature type="compositionally biased region" description="Basic and acidic residues" evidence="8">
    <location>
        <begin position="387"/>
        <end position="403"/>
    </location>
</feature>
<feature type="transmembrane region" description="Helical" evidence="9">
    <location>
        <begin position="46"/>
        <end position="71"/>
    </location>
</feature>
<evidence type="ECO:0000256" key="1">
    <source>
        <dbReference type="ARBA" id="ARBA00004141"/>
    </source>
</evidence>
<keyword evidence="11" id="KW-1185">Reference proteome</keyword>
<dbReference type="PANTHER" id="PTHR45695:SF26">
    <property type="entry name" value="NEUROPEPTIDE CCHAMIDE-1 RECEPTOR"/>
    <property type="match status" value="1"/>
</dbReference>
<dbReference type="Proteomes" id="UP000694888">
    <property type="component" value="Unplaced"/>
</dbReference>
<dbReference type="InterPro" id="IPR000276">
    <property type="entry name" value="GPCR_Rhodpsn"/>
</dbReference>
<feature type="region of interest" description="Disordered" evidence="8">
    <location>
        <begin position="369"/>
        <end position="461"/>
    </location>
</feature>
<dbReference type="SUPFAM" id="SSF81321">
    <property type="entry name" value="Family A G protein-coupled receptor-like"/>
    <property type="match status" value="1"/>
</dbReference>
<evidence type="ECO:0000256" key="4">
    <source>
        <dbReference type="ARBA" id="ARBA00023040"/>
    </source>
</evidence>
<evidence type="ECO:0000259" key="10">
    <source>
        <dbReference type="PROSITE" id="PS50262"/>
    </source>
</evidence>
<protein>
    <submittedName>
        <fullName evidence="12">Neuropeptide CCHamide-2 receptor</fullName>
    </submittedName>
</protein>
<keyword evidence="6 12" id="KW-0675">Receptor</keyword>
<reference evidence="12" key="1">
    <citation type="submission" date="2025-08" db="UniProtKB">
        <authorList>
            <consortium name="RefSeq"/>
        </authorList>
    </citation>
    <scope>IDENTIFICATION</scope>
</reference>
<evidence type="ECO:0000256" key="3">
    <source>
        <dbReference type="ARBA" id="ARBA00022989"/>
    </source>
</evidence>
<evidence type="ECO:0000256" key="2">
    <source>
        <dbReference type="ARBA" id="ARBA00022692"/>
    </source>
</evidence>
<feature type="transmembrane region" description="Helical" evidence="9">
    <location>
        <begin position="83"/>
        <end position="107"/>
    </location>
</feature>
<feature type="transmembrane region" description="Helical" evidence="9">
    <location>
        <begin position="127"/>
        <end position="149"/>
    </location>
</feature>
<dbReference type="GeneID" id="101854328"/>
<evidence type="ECO:0000256" key="9">
    <source>
        <dbReference type="SAM" id="Phobius"/>
    </source>
</evidence>
<feature type="transmembrane region" description="Helical" evidence="9">
    <location>
        <begin position="161"/>
        <end position="180"/>
    </location>
</feature>
<keyword evidence="2 9" id="KW-0812">Transmembrane</keyword>
<dbReference type="Gene3D" id="1.20.1070.10">
    <property type="entry name" value="Rhodopsin 7-helix transmembrane proteins"/>
    <property type="match status" value="2"/>
</dbReference>
<keyword evidence="3 9" id="KW-1133">Transmembrane helix</keyword>
<dbReference type="PRINTS" id="PR00237">
    <property type="entry name" value="GPCRRHODOPSN"/>
</dbReference>